<dbReference type="EMBL" id="AWUE01018545">
    <property type="protein sequence ID" value="OMO79454.1"/>
    <property type="molecule type" value="Genomic_DNA"/>
</dbReference>
<dbReference type="Proteomes" id="UP000187203">
    <property type="component" value="Unassembled WGS sequence"/>
</dbReference>
<dbReference type="AlphaFoldDB" id="A0A1R3IA65"/>
<name>A0A1R3IA65_9ROSI</name>
<gene>
    <name evidence="2" type="ORF">COLO4_24431</name>
</gene>
<feature type="region of interest" description="Disordered" evidence="1">
    <location>
        <begin position="325"/>
        <end position="349"/>
    </location>
</feature>
<sequence length="413" mass="45842">MTSREIGPQTMQAGDILINGHKQTMAYRTSAYVTQDDLLTSTLNEEKLYTTQPFSNCQIPCQAEEADFAVVEVGIRVGELDTGDVELEATDVGVAELIERDDWPVIRSDLRVSDLSETKRSKNRDQKTEQETTRDSHGEMEIGPKVEHKGQQIGGDPILTTIMADDFSALWDKFSLNDNEAAASLVGSDGRGFCSSHVRAEESRQDEGKSPAKVAHTVDSMAPVQRQVIAEGRGETGVNIDAPFNRNDLGNSFQMALIDKNVELEKQVLAVSANLARQNINIENPDVEPQTTNKVIKRFARTKKVARSSSQVRIVPNSEAEVRVSGCKRTDGDRLSQAGSKRSKEGGGQGHSAFKFDNFWIRHGEFRKVVEEAWRSNGAISLTKVMNKIQSCSEKFKDGMWRCMALCRDELTR</sequence>
<evidence type="ECO:0000313" key="2">
    <source>
        <dbReference type="EMBL" id="OMO79454.1"/>
    </source>
</evidence>
<keyword evidence="3" id="KW-1185">Reference proteome</keyword>
<protein>
    <submittedName>
        <fullName evidence="2">Uncharacterized protein</fullName>
    </submittedName>
</protein>
<evidence type="ECO:0000256" key="1">
    <source>
        <dbReference type="SAM" id="MobiDB-lite"/>
    </source>
</evidence>
<feature type="compositionally biased region" description="Basic and acidic residues" evidence="1">
    <location>
        <begin position="115"/>
        <end position="150"/>
    </location>
</feature>
<reference evidence="3" key="1">
    <citation type="submission" date="2013-09" db="EMBL/GenBank/DDBJ databases">
        <title>Corchorus olitorius genome sequencing.</title>
        <authorList>
            <person name="Alam M."/>
            <person name="Haque M.S."/>
            <person name="Islam M.S."/>
            <person name="Emdad E.M."/>
            <person name="Islam M.M."/>
            <person name="Ahmed B."/>
            <person name="Halim A."/>
            <person name="Hossen Q.M.M."/>
            <person name="Hossain M.Z."/>
            <person name="Ahmed R."/>
            <person name="Khan M.M."/>
            <person name="Islam R."/>
            <person name="Rashid M.M."/>
            <person name="Khan S.A."/>
            <person name="Rahman M.S."/>
            <person name="Alam M."/>
            <person name="Yahiya A.S."/>
            <person name="Khan M.S."/>
            <person name="Azam M.S."/>
            <person name="Haque T."/>
            <person name="Lashkar M.Z.H."/>
            <person name="Akhand A.I."/>
            <person name="Morshed G."/>
            <person name="Roy S."/>
            <person name="Uddin K.S."/>
            <person name="Rabeya T."/>
            <person name="Hossain A.S."/>
            <person name="Chowdhury A."/>
            <person name="Snigdha A.R."/>
            <person name="Mortoza M.S."/>
            <person name="Matin S.A."/>
            <person name="Hoque S.M.E."/>
            <person name="Islam M.K."/>
            <person name="Roy D.K."/>
            <person name="Haider R."/>
            <person name="Moosa M.M."/>
            <person name="Elias S.M."/>
            <person name="Hasan A.M."/>
            <person name="Jahan S."/>
            <person name="Shafiuddin M."/>
            <person name="Mahmood N."/>
            <person name="Shommy N.S."/>
        </authorList>
    </citation>
    <scope>NUCLEOTIDE SEQUENCE [LARGE SCALE GENOMIC DNA]</scope>
    <source>
        <strain evidence="3">cv. O-4</strain>
    </source>
</reference>
<evidence type="ECO:0000313" key="3">
    <source>
        <dbReference type="Proteomes" id="UP000187203"/>
    </source>
</evidence>
<proteinExistence type="predicted"/>
<organism evidence="2 3">
    <name type="scientific">Corchorus olitorius</name>
    <dbReference type="NCBI Taxonomy" id="93759"/>
    <lineage>
        <taxon>Eukaryota</taxon>
        <taxon>Viridiplantae</taxon>
        <taxon>Streptophyta</taxon>
        <taxon>Embryophyta</taxon>
        <taxon>Tracheophyta</taxon>
        <taxon>Spermatophyta</taxon>
        <taxon>Magnoliopsida</taxon>
        <taxon>eudicotyledons</taxon>
        <taxon>Gunneridae</taxon>
        <taxon>Pentapetalae</taxon>
        <taxon>rosids</taxon>
        <taxon>malvids</taxon>
        <taxon>Malvales</taxon>
        <taxon>Malvaceae</taxon>
        <taxon>Grewioideae</taxon>
        <taxon>Apeibeae</taxon>
        <taxon>Corchorus</taxon>
    </lineage>
</organism>
<accession>A0A1R3IA65</accession>
<comment type="caution">
    <text evidence="2">The sequence shown here is derived from an EMBL/GenBank/DDBJ whole genome shotgun (WGS) entry which is preliminary data.</text>
</comment>
<feature type="region of interest" description="Disordered" evidence="1">
    <location>
        <begin position="115"/>
        <end position="153"/>
    </location>
</feature>